<gene>
    <name evidence="1" type="ORF">BTT61001_04940</name>
</gene>
<proteinExistence type="predicted"/>
<dbReference type="RefSeq" id="WP_087985223.1">
    <property type="nucleotide sequence ID" value="NZ_FMBI01000039.1"/>
</dbReference>
<sequence length="119" mass="14017">MPKQLNIFDVEPAICEFDVMKANVKRGMGRVTYADVRVQVPRNAKSTDELPRTTKQDDRYEIFEQYVMAIWRFQRAVDKFFNWDTAEELCKAARDKKEAIPVRVYLGSGFKPDVVEYMR</sequence>
<accession>A0A1C4FYZ4</accession>
<organism evidence="1 2">
    <name type="scientific">Bacillus thuringiensis</name>
    <dbReference type="NCBI Taxonomy" id="1428"/>
    <lineage>
        <taxon>Bacteria</taxon>
        <taxon>Bacillati</taxon>
        <taxon>Bacillota</taxon>
        <taxon>Bacilli</taxon>
        <taxon>Bacillales</taxon>
        <taxon>Bacillaceae</taxon>
        <taxon>Bacillus</taxon>
        <taxon>Bacillus cereus group</taxon>
    </lineage>
</organism>
<protein>
    <recommendedName>
        <fullName evidence="3">Cell division protein SepF</fullName>
    </recommendedName>
</protein>
<dbReference type="AlphaFoldDB" id="A0A1C4FYZ4"/>
<dbReference type="Proteomes" id="UP000195991">
    <property type="component" value="Unassembled WGS sequence"/>
</dbReference>
<evidence type="ECO:0000313" key="1">
    <source>
        <dbReference type="EMBL" id="SCC60815.1"/>
    </source>
</evidence>
<dbReference type="EMBL" id="FMBI01000039">
    <property type="protein sequence ID" value="SCC60815.1"/>
    <property type="molecule type" value="Genomic_DNA"/>
</dbReference>
<reference evidence="1 2" key="1">
    <citation type="submission" date="2016-08" db="EMBL/GenBank/DDBJ databases">
        <authorList>
            <person name="Seilhamer J.J."/>
        </authorList>
    </citation>
    <scope>NUCLEOTIDE SEQUENCE [LARGE SCALE GENOMIC DNA]</scope>
    <source>
        <strain evidence="1 2">IEBC_T61001</strain>
    </source>
</reference>
<evidence type="ECO:0008006" key="3">
    <source>
        <dbReference type="Google" id="ProtNLM"/>
    </source>
</evidence>
<name>A0A1C4FYZ4_BACTU</name>
<evidence type="ECO:0000313" key="2">
    <source>
        <dbReference type="Proteomes" id="UP000195991"/>
    </source>
</evidence>